<dbReference type="FunFam" id="3.40.30.10:FF:000001">
    <property type="entry name" value="Thioredoxin"/>
    <property type="match status" value="1"/>
</dbReference>
<evidence type="ECO:0000256" key="5">
    <source>
        <dbReference type="ARBA" id="ARBA00023284"/>
    </source>
</evidence>
<evidence type="ECO:0000256" key="4">
    <source>
        <dbReference type="ARBA" id="ARBA00023157"/>
    </source>
</evidence>
<dbReference type="GO" id="GO:0015035">
    <property type="term" value="F:protein-disulfide reductase activity"/>
    <property type="evidence" value="ECO:0007669"/>
    <property type="project" value="UniProtKB-UniRule"/>
</dbReference>
<name>A0A1M4UVN3_9ACTN</name>
<keyword evidence="2" id="KW-0813">Transport</keyword>
<evidence type="ECO:0000313" key="8">
    <source>
        <dbReference type="EMBL" id="SHE60663.1"/>
    </source>
</evidence>
<dbReference type="AlphaFoldDB" id="A0A1M4UVN3"/>
<evidence type="ECO:0000256" key="1">
    <source>
        <dbReference type="ARBA" id="ARBA00008987"/>
    </source>
</evidence>
<dbReference type="Pfam" id="PF14559">
    <property type="entry name" value="TPR_19"/>
    <property type="match status" value="1"/>
</dbReference>
<evidence type="ECO:0000259" key="7">
    <source>
        <dbReference type="PROSITE" id="PS51352"/>
    </source>
</evidence>
<dbReference type="Pfam" id="PF00085">
    <property type="entry name" value="Thioredoxin"/>
    <property type="match status" value="1"/>
</dbReference>
<keyword evidence="9" id="KW-1185">Reference proteome</keyword>
<dbReference type="InterPro" id="IPR005746">
    <property type="entry name" value="Thioredoxin"/>
</dbReference>
<dbReference type="GO" id="GO:0005829">
    <property type="term" value="C:cytosol"/>
    <property type="evidence" value="ECO:0007669"/>
    <property type="project" value="TreeGrafter"/>
</dbReference>
<dbReference type="PROSITE" id="PS00194">
    <property type="entry name" value="THIOREDOXIN_1"/>
    <property type="match status" value="1"/>
</dbReference>
<dbReference type="PANTHER" id="PTHR45663">
    <property type="entry name" value="GEO12009P1"/>
    <property type="match status" value="1"/>
</dbReference>
<dbReference type="EMBL" id="FQUL01000012">
    <property type="protein sequence ID" value="SHE60663.1"/>
    <property type="molecule type" value="Genomic_DNA"/>
</dbReference>
<accession>A0A1M4UVN3</accession>
<sequence length="244" mass="27287">MIAIFLYMVAVDVTDATFQQEVVERSKEVPVVIDLWAPWCGPCRTLGPIIEKVVADTRGKVALCKVNVDENPGISQAFRVQSIPAVFAVKDGQVVDTFIGALPEHQVKEFVSKLAPVVSEAEELLDNGDEESLRKAHELEPDSDKVAARLGEFLFTTGRDEEAEALLAKYPETQEIMRVKSMIRLGLPELSKPAVDVIAELNELLESVKKDEAARQRFVDILNAYPFDEETVARYRRLLTSRLF</sequence>
<gene>
    <name evidence="8" type="ORF">SAMN02745225_01108</name>
</gene>
<dbReference type="InterPro" id="IPR017937">
    <property type="entry name" value="Thioredoxin_CS"/>
</dbReference>
<dbReference type="GO" id="GO:0006950">
    <property type="term" value="P:response to stress"/>
    <property type="evidence" value="ECO:0007669"/>
    <property type="project" value="UniProtKB-ARBA"/>
</dbReference>
<feature type="domain" description="Thioredoxin" evidence="7">
    <location>
        <begin position="7"/>
        <end position="116"/>
    </location>
</feature>
<dbReference type="PROSITE" id="PS51352">
    <property type="entry name" value="THIOREDOXIN_2"/>
    <property type="match status" value="1"/>
</dbReference>
<dbReference type="InterPro" id="IPR036249">
    <property type="entry name" value="Thioredoxin-like_sf"/>
</dbReference>
<dbReference type="PANTHER" id="PTHR45663:SF11">
    <property type="entry name" value="GEO12009P1"/>
    <property type="match status" value="1"/>
</dbReference>
<dbReference type="GO" id="GO:0045454">
    <property type="term" value="P:cell redox homeostasis"/>
    <property type="evidence" value="ECO:0007669"/>
    <property type="project" value="TreeGrafter"/>
</dbReference>
<evidence type="ECO:0000256" key="3">
    <source>
        <dbReference type="ARBA" id="ARBA00022982"/>
    </source>
</evidence>
<organism evidence="8 9">
    <name type="scientific">Ferrithrix thermotolerans DSM 19514</name>
    <dbReference type="NCBI Taxonomy" id="1121881"/>
    <lineage>
        <taxon>Bacteria</taxon>
        <taxon>Bacillati</taxon>
        <taxon>Actinomycetota</taxon>
        <taxon>Acidimicrobiia</taxon>
        <taxon>Acidimicrobiales</taxon>
        <taxon>Acidimicrobiaceae</taxon>
        <taxon>Ferrithrix</taxon>
    </lineage>
</organism>
<proteinExistence type="inferred from homology"/>
<keyword evidence="4" id="KW-1015">Disulfide bond</keyword>
<dbReference type="Gene3D" id="3.40.30.10">
    <property type="entry name" value="Glutaredoxin"/>
    <property type="match status" value="1"/>
</dbReference>
<keyword evidence="3" id="KW-0249">Electron transport</keyword>
<dbReference type="STRING" id="1121881.SAMN02745225_01108"/>
<dbReference type="InterPro" id="IPR013766">
    <property type="entry name" value="Thioredoxin_domain"/>
</dbReference>
<dbReference type="Proteomes" id="UP000184295">
    <property type="component" value="Unassembled WGS sequence"/>
</dbReference>
<dbReference type="CDD" id="cd02956">
    <property type="entry name" value="ybbN"/>
    <property type="match status" value="1"/>
</dbReference>
<dbReference type="Gene3D" id="1.25.40.10">
    <property type="entry name" value="Tetratricopeptide repeat domain"/>
    <property type="match status" value="1"/>
</dbReference>
<comment type="similarity">
    <text evidence="1">Belongs to the thioredoxin family.</text>
</comment>
<evidence type="ECO:0000256" key="2">
    <source>
        <dbReference type="ARBA" id="ARBA00022448"/>
    </source>
</evidence>
<keyword evidence="5" id="KW-0676">Redox-active center</keyword>
<protein>
    <recommendedName>
        <fullName evidence="6">Thioredoxin</fullName>
    </recommendedName>
</protein>
<dbReference type="InterPro" id="IPR011990">
    <property type="entry name" value="TPR-like_helical_dom_sf"/>
</dbReference>
<dbReference type="SUPFAM" id="SSF52833">
    <property type="entry name" value="Thioredoxin-like"/>
    <property type="match status" value="1"/>
</dbReference>
<reference evidence="9" key="1">
    <citation type="submission" date="2016-11" db="EMBL/GenBank/DDBJ databases">
        <authorList>
            <person name="Varghese N."/>
            <person name="Submissions S."/>
        </authorList>
    </citation>
    <scope>NUCLEOTIDE SEQUENCE [LARGE SCALE GENOMIC DNA]</scope>
    <source>
        <strain evidence="9">DSM 19514</strain>
    </source>
</reference>
<dbReference type="NCBIfam" id="TIGR01068">
    <property type="entry name" value="thioredoxin"/>
    <property type="match status" value="1"/>
</dbReference>
<evidence type="ECO:0000313" key="9">
    <source>
        <dbReference type="Proteomes" id="UP000184295"/>
    </source>
</evidence>
<evidence type="ECO:0000256" key="6">
    <source>
        <dbReference type="NCBIfam" id="TIGR01068"/>
    </source>
</evidence>